<evidence type="ECO:0000256" key="8">
    <source>
        <dbReference type="SAM" id="Coils"/>
    </source>
</evidence>
<dbReference type="HOGENOM" id="CLU_022604_1_0_6"/>
<feature type="coiled-coil region" evidence="8">
    <location>
        <begin position="499"/>
        <end position="526"/>
    </location>
</feature>
<sequence>MNFFLPKNRFFSRLYWGGKLLRRHSDQIFMYWCVRRSSGRRFSSYCSYVRDSRKRSNVILLQIFLLFSLLGFNGYSATKPSTNKKLYSWVDDPAQEAQRVEQAGARLREAINNPEYEIDHWIELPTSPSSRKKSLHQLSLREAILLALRYNPNIQNVELDRIIQRYQLRLAHNEFELQYALGASGVIQKNTFNGVGSDTTRTFVASPELKLKNKLGTQASLSIDNNVAIYNGYNPILNLTVTQPLLRGFGRSVNEAALLNAIDMEQLNKLGLKQSVVDQITQVIIAYRTLILSGNNLENQRLQLAEAKKSYEINEKKIKAGQLEPTGNIQQSYQIESLSLMVEQGENDFNTASQDLLQTIGLDPEMHLSVPSDVTLDKIIVPDLQQSIEIALNHNTQYLAQKMALRADERAYKTAKNQQLWQLDAGGSVQSGTVNDVTGLNGGVRGIYNGKNVNQSARLTLTVPLHDLNRRSQLVNAKIRLEKDRINLIAAKRALITNITNTINNIQSLAKRYQLAQKQVKLAEKSYALEKKKLQAGISSALDVNNTQNQLIQAQSGLIGAKIAYLNQLSALQRTLGTTLDYWHIKLRYGG</sequence>
<keyword evidence="9" id="KW-1133">Transmembrane helix</keyword>
<dbReference type="Proteomes" id="UP000032430">
    <property type="component" value="Chromosome I"/>
</dbReference>
<dbReference type="EMBL" id="LN614827">
    <property type="protein sequence ID" value="CEG59019.1"/>
    <property type="molecule type" value="Genomic_DNA"/>
</dbReference>
<organism evidence="10 11">
    <name type="scientific">Legionella fallonii LLAP-10</name>
    <dbReference type="NCBI Taxonomy" id="1212491"/>
    <lineage>
        <taxon>Bacteria</taxon>
        <taxon>Pseudomonadati</taxon>
        <taxon>Pseudomonadota</taxon>
        <taxon>Gammaproteobacteria</taxon>
        <taxon>Legionellales</taxon>
        <taxon>Legionellaceae</taxon>
        <taxon>Legionella</taxon>
    </lineage>
</organism>
<gene>
    <name evidence="10" type="ORF">LFA_3694</name>
</gene>
<keyword evidence="11" id="KW-1185">Reference proteome</keyword>
<dbReference type="Gene3D" id="1.20.1600.10">
    <property type="entry name" value="Outer membrane efflux proteins (OEP)"/>
    <property type="match status" value="1"/>
</dbReference>
<dbReference type="PANTHER" id="PTHR30026:SF20">
    <property type="entry name" value="OUTER MEMBRANE PROTEIN TOLC"/>
    <property type="match status" value="1"/>
</dbReference>
<evidence type="ECO:0008006" key="12">
    <source>
        <dbReference type="Google" id="ProtNLM"/>
    </source>
</evidence>
<dbReference type="InterPro" id="IPR003423">
    <property type="entry name" value="OMP_efflux"/>
</dbReference>
<evidence type="ECO:0000256" key="6">
    <source>
        <dbReference type="ARBA" id="ARBA00023136"/>
    </source>
</evidence>
<dbReference type="SUPFAM" id="SSF56954">
    <property type="entry name" value="Outer membrane efflux proteins (OEP)"/>
    <property type="match status" value="1"/>
</dbReference>
<accession>A0A098G942</accession>
<dbReference type="GO" id="GO:0015288">
    <property type="term" value="F:porin activity"/>
    <property type="evidence" value="ECO:0007669"/>
    <property type="project" value="TreeGrafter"/>
</dbReference>
<keyword evidence="6 9" id="KW-0472">Membrane</keyword>
<keyword evidence="5 9" id="KW-0812">Transmembrane</keyword>
<keyword evidence="7" id="KW-0998">Cell outer membrane</keyword>
<dbReference type="AlphaFoldDB" id="A0A098G942"/>
<evidence type="ECO:0000256" key="2">
    <source>
        <dbReference type="ARBA" id="ARBA00007613"/>
    </source>
</evidence>
<dbReference type="Pfam" id="PF02321">
    <property type="entry name" value="OEP"/>
    <property type="match status" value="1"/>
</dbReference>
<dbReference type="KEGG" id="lfa:LFA_3694"/>
<comment type="subcellular location">
    <subcellularLocation>
        <location evidence="1">Cell outer membrane</location>
    </subcellularLocation>
</comment>
<evidence type="ECO:0000256" key="5">
    <source>
        <dbReference type="ARBA" id="ARBA00022692"/>
    </source>
</evidence>
<dbReference type="GO" id="GO:1990281">
    <property type="term" value="C:efflux pump complex"/>
    <property type="evidence" value="ECO:0007669"/>
    <property type="project" value="TreeGrafter"/>
</dbReference>
<comment type="similarity">
    <text evidence="2">Belongs to the outer membrane factor (OMF) (TC 1.B.17) family.</text>
</comment>
<evidence type="ECO:0000256" key="1">
    <source>
        <dbReference type="ARBA" id="ARBA00004442"/>
    </source>
</evidence>
<evidence type="ECO:0000256" key="3">
    <source>
        <dbReference type="ARBA" id="ARBA00022448"/>
    </source>
</evidence>
<evidence type="ECO:0000313" key="11">
    <source>
        <dbReference type="Proteomes" id="UP000032430"/>
    </source>
</evidence>
<proteinExistence type="inferred from homology"/>
<evidence type="ECO:0000256" key="7">
    <source>
        <dbReference type="ARBA" id="ARBA00023237"/>
    </source>
</evidence>
<keyword evidence="3" id="KW-0813">Transport</keyword>
<keyword evidence="4" id="KW-1134">Transmembrane beta strand</keyword>
<feature type="transmembrane region" description="Helical" evidence="9">
    <location>
        <begin position="58"/>
        <end position="75"/>
    </location>
</feature>
<dbReference type="InterPro" id="IPR051906">
    <property type="entry name" value="TolC-like"/>
</dbReference>
<dbReference type="PANTHER" id="PTHR30026">
    <property type="entry name" value="OUTER MEMBRANE PROTEIN TOLC"/>
    <property type="match status" value="1"/>
</dbReference>
<dbReference type="GO" id="GO:0015562">
    <property type="term" value="F:efflux transmembrane transporter activity"/>
    <property type="evidence" value="ECO:0007669"/>
    <property type="project" value="InterPro"/>
</dbReference>
<evidence type="ECO:0000256" key="4">
    <source>
        <dbReference type="ARBA" id="ARBA00022452"/>
    </source>
</evidence>
<evidence type="ECO:0000313" key="10">
    <source>
        <dbReference type="EMBL" id="CEG59019.1"/>
    </source>
</evidence>
<dbReference type="STRING" id="1212491.LFA_3694"/>
<keyword evidence="8" id="KW-0175">Coiled coil</keyword>
<reference evidence="11" key="1">
    <citation type="submission" date="2014-09" db="EMBL/GenBank/DDBJ databases">
        <authorList>
            <person name="Gomez-Valero L."/>
        </authorList>
    </citation>
    <scope>NUCLEOTIDE SEQUENCE [LARGE SCALE GENOMIC DNA]</scope>
    <source>
        <strain evidence="11">ATCC700992</strain>
    </source>
</reference>
<evidence type="ECO:0000256" key="9">
    <source>
        <dbReference type="SAM" id="Phobius"/>
    </source>
</evidence>
<name>A0A098G942_9GAMM</name>
<protein>
    <recommendedName>
        <fullName evidence="12">Outer membrane efflux protein</fullName>
    </recommendedName>
</protein>
<dbReference type="GO" id="GO:0009279">
    <property type="term" value="C:cell outer membrane"/>
    <property type="evidence" value="ECO:0007669"/>
    <property type="project" value="UniProtKB-SubCell"/>
</dbReference>